<dbReference type="EMBL" id="HE978321">
    <property type="protein sequence ID" value="CCK71435.1"/>
    <property type="molecule type" value="Genomic_DNA"/>
</dbReference>
<keyword evidence="6" id="KW-1185">Reference proteome</keyword>
<dbReference type="Proteomes" id="UP000006310">
    <property type="component" value="Chromosome 8"/>
</dbReference>
<dbReference type="Pfam" id="PF12796">
    <property type="entry name" value="Ank_2"/>
    <property type="match status" value="1"/>
</dbReference>
<feature type="domain" description="IPT/TIG" evidence="4">
    <location>
        <begin position="436"/>
        <end position="525"/>
    </location>
</feature>
<dbReference type="SMART" id="SM00248">
    <property type="entry name" value="ANK"/>
    <property type="match status" value="2"/>
</dbReference>
<feature type="region of interest" description="Disordered" evidence="2">
    <location>
        <begin position="758"/>
        <end position="802"/>
    </location>
</feature>
<dbReference type="InterPro" id="IPR057962">
    <property type="entry name" value="SPT23_MGA2_DBD"/>
</dbReference>
<dbReference type="OrthoDB" id="71307at2759"/>
<feature type="compositionally biased region" description="Polar residues" evidence="2">
    <location>
        <begin position="776"/>
        <end position="785"/>
    </location>
</feature>
<dbReference type="RefSeq" id="XP_022465680.1">
    <property type="nucleotide sequence ID" value="XM_022609267.1"/>
</dbReference>
<feature type="compositionally biased region" description="Basic and acidic residues" evidence="2">
    <location>
        <begin position="758"/>
        <end position="770"/>
    </location>
</feature>
<dbReference type="InterPro" id="IPR002110">
    <property type="entry name" value="Ankyrin_rpt"/>
</dbReference>
<dbReference type="InterPro" id="IPR014756">
    <property type="entry name" value="Ig_E-set"/>
</dbReference>
<dbReference type="InterPro" id="IPR013783">
    <property type="entry name" value="Ig-like_fold"/>
</dbReference>
<dbReference type="Pfam" id="PF01833">
    <property type="entry name" value="TIG"/>
    <property type="match status" value="1"/>
</dbReference>
<feature type="region of interest" description="Disordered" evidence="2">
    <location>
        <begin position="699"/>
        <end position="738"/>
    </location>
</feature>
<dbReference type="Gene3D" id="1.25.40.20">
    <property type="entry name" value="Ankyrin repeat-containing domain"/>
    <property type="match status" value="1"/>
</dbReference>
<dbReference type="eggNOG" id="KOG3836">
    <property type="taxonomic scope" value="Eukaryota"/>
</dbReference>
<feature type="transmembrane region" description="Helical" evidence="3">
    <location>
        <begin position="822"/>
        <end position="843"/>
    </location>
</feature>
<proteinExistence type="predicted"/>
<feature type="compositionally biased region" description="Acidic residues" evidence="2">
    <location>
        <begin position="789"/>
        <end position="802"/>
    </location>
</feature>
<dbReference type="SUPFAM" id="SSF81296">
    <property type="entry name" value="E set domains"/>
    <property type="match status" value="1"/>
</dbReference>
<dbReference type="CDD" id="cd00102">
    <property type="entry name" value="IPT"/>
    <property type="match status" value="1"/>
</dbReference>
<dbReference type="KEGG" id="kng:KNAG_0H00190"/>
<dbReference type="AlphaFoldDB" id="J7R994"/>
<evidence type="ECO:0000256" key="2">
    <source>
        <dbReference type="SAM" id="MobiDB-lite"/>
    </source>
</evidence>
<keyword evidence="1" id="KW-0040">ANK repeat</keyword>
<organism evidence="5 6">
    <name type="scientific">Huiozyma naganishii (strain ATCC MYA-139 / BCRC 22969 / CBS 8797 / KCTC 17520 / NBRC 10181 / NCYC 3082 / Yp74L-3)</name>
    <name type="common">Yeast</name>
    <name type="synonym">Kazachstania naganishii</name>
    <dbReference type="NCBI Taxonomy" id="1071383"/>
    <lineage>
        <taxon>Eukaryota</taxon>
        <taxon>Fungi</taxon>
        <taxon>Dikarya</taxon>
        <taxon>Ascomycota</taxon>
        <taxon>Saccharomycotina</taxon>
        <taxon>Saccharomycetes</taxon>
        <taxon>Saccharomycetales</taxon>
        <taxon>Saccharomycetaceae</taxon>
        <taxon>Huiozyma</taxon>
    </lineage>
</organism>
<dbReference type="GeneID" id="34527167"/>
<evidence type="ECO:0000259" key="4">
    <source>
        <dbReference type="SMART" id="SM00429"/>
    </source>
</evidence>
<dbReference type="SMART" id="SM00429">
    <property type="entry name" value="IPT"/>
    <property type="match status" value="1"/>
</dbReference>
<name>J7R994_HUIN7</name>
<dbReference type="InterPro" id="IPR002909">
    <property type="entry name" value="IPT_dom"/>
</dbReference>
<accession>J7R994</accession>
<keyword evidence="3" id="KW-0812">Transmembrane</keyword>
<dbReference type="InterPro" id="IPR036770">
    <property type="entry name" value="Ankyrin_rpt-contain_sf"/>
</dbReference>
<evidence type="ECO:0000313" key="5">
    <source>
        <dbReference type="EMBL" id="CCK71435.1"/>
    </source>
</evidence>
<gene>
    <name evidence="5" type="primary">KNAG0H00190</name>
    <name evidence="5" type="ordered locus">KNAG_0H00190</name>
</gene>
<reference evidence="6" key="2">
    <citation type="submission" date="2012-08" db="EMBL/GenBank/DDBJ databases">
        <title>Genome sequence of Kazachstania naganishii.</title>
        <authorList>
            <person name="Gordon J.L."/>
            <person name="Armisen D."/>
            <person name="Proux-Wera E."/>
            <person name="OhEigeartaigh S.S."/>
            <person name="Byrne K.P."/>
            <person name="Wolfe K.H."/>
        </authorList>
    </citation>
    <scope>NUCLEOTIDE SEQUENCE [LARGE SCALE GENOMIC DNA]</scope>
    <source>
        <strain evidence="6">ATCC MYA-139 / BCRC 22969 / CBS 8797 / CCRC 22969 / KCTC 17520 / NBRC 10181 / NCYC 3082</strain>
    </source>
</reference>
<feature type="repeat" description="ANK" evidence="1">
    <location>
        <begin position="613"/>
        <end position="645"/>
    </location>
</feature>
<dbReference type="Gene3D" id="2.60.40.10">
    <property type="entry name" value="Immunoglobulins"/>
    <property type="match status" value="1"/>
</dbReference>
<dbReference type="OMA" id="ATHCWSD"/>
<dbReference type="Pfam" id="PF25603">
    <property type="entry name" value="SPT23_MGA2_DBD"/>
    <property type="match status" value="1"/>
</dbReference>
<keyword evidence="3" id="KW-0472">Membrane</keyword>
<reference evidence="5 6" key="1">
    <citation type="journal article" date="2011" name="Proc. Natl. Acad. Sci. U.S.A.">
        <title>Evolutionary erosion of yeast sex chromosomes by mating-type switching accidents.</title>
        <authorList>
            <person name="Gordon J.L."/>
            <person name="Armisen D."/>
            <person name="Proux-Wera E."/>
            <person name="Oheigeartaigh S.S."/>
            <person name="Byrne K.P."/>
            <person name="Wolfe K.H."/>
        </authorList>
    </citation>
    <scope>NUCLEOTIDE SEQUENCE [LARGE SCALE GENOMIC DNA]</scope>
    <source>
        <strain evidence="6">ATCC MYA-139 / BCRC 22969 / CBS 8797 / CCRC 22969 / KCTC 17520 / NBRC 10181 / NCYC 3082</strain>
    </source>
</reference>
<evidence type="ECO:0000313" key="6">
    <source>
        <dbReference type="Proteomes" id="UP000006310"/>
    </source>
</evidence>
<dbReference type="SUPFAM" id="SSF48403">
    <property type="entry name" value="Ankyrin repeat"/>
    <property type="match status" value="1"/>
</dbReference>
<dbReference type="PROSITE" id="PS50088">
    <property type="entry name" value="ANK_REPEAT"/>
    <property type="match status" value="1"/>
</dbReference>
<dbReference type="PROSITE" id="PS50297">
    <property type="entry name" value="ANK_REP_REGION"/>
    <property type="match status" value="1"/>
</dbReference>
<keyword evidence="3" id="KW-1133">Transmembrane helix</keyword>
<sequence>MLHETAATNTNNAPLETDLDCVLDEFLGEFLYLSRDSERGELLNLTNSNEDDGSVSGTTAVPSFYESLSFRKAVSIKTSAPTDQSKVAQINEQHLSVQMTTSNLPSYSRVENQIKLDVKLVSNTGELADKLYAYLPADCIAKEKFYLDESNVPTKVKKSVLYVEAFLLTYPSEKATYVCDRCVQREQRRASRRKSGLCDNVAWCANPNRSAVIFNNKQLLKLESSGPNEINFQLNTRIVCYCRHHKSPLGFHILFLIRDCNQNIIAKHTTTPIIIMDKKTPTRAPTGEKQSFFDHKGTLRPQVRSCKTPNDYPDSISMPFHNSIPSPTSQSDDNLYADNLRAIDINTIDSNWNDYHSHLGSNKNNIISPVSEINTVAKGTTGLELPIASAEPLKKRKKTYSASPVSSVSSVTSEPLSRRISTNSGSLASASCTNAVPLLHRLVPAQGSTAGGIEVTLLGSNFKQGLIVKFGDNIALSSQCWNSTTIVTYLPPSATTGQVLVTIADPMAPQQPVPNYTRGPFFTYIDDSDKQIIELALQIVGFKMNGKLDDPRNIARQIVDSTNSQSATLDGHSSNQSMYTQNHTNVNVMGTQDLLVKIIEKAVDLNFAVMDAKGRTLLHYAALKKHKRIVELLVQKSGGVLATREDSFGFLPLHFASVGGDSEIINLLSKFNGANRKAGNGMTPNSLYFINHELNMDDSESSCDEFTETESSVSEAESLEEDRVTEAQEENAESNPSLYSRLMSRFGEDLLPRYDDLFPKNSLDDPKSAKIEPAGTSEQEQSISQLGDYETDSESRENEDDDESYEHLLMFHKEVNFENDKMLLYFWIPLMLLSSTWVTLYLWGANDSWVHWLNDQIAKYARILLTSFLLGRERMRSSIKSHFSNFQPSRILKDFSRSLDDMLVT</sequence>
<dbReference type="HOGENOM" id="CLU_004311_0_0_1"/>
<evidence type="ECO:0000256" key="3">
    <source>
        <dbReference type="SAM" id="Phobius"/>
    </source>
</evidence>
<evidence type="ECO:0000256" key="1">
    <source>
        <dbReference type="PROSITE-ProRule" id="PRU00023"/>
    </source>
</evidence>
<feature type="compositionally biased region" description="Acidic residues" evidence="2">
    <location>
        <begin position="699"/>
        <end position="708"/>
    </location>
</feature>
<protein>
    <recommendedName>
        <fullName evidence="4">IPT/TIG domain-containing protein</fullName>
    </recommendedName>
</protein>
<dbReference type="STRING" id="1071383.J7R994"/>